<proteinExistence type="predicted"/>
<dbReference type="Pfam" id="PF20449">
    <property type="entry name" value="DUF6706"/>
    <property type="match status" value="1"/>
</dbReference>
<dbReference type="InterPro" id="IPR046552">
    <property type="entry name" value="DUF6706"/>
</dbReference>
<name>A0A645AHJ4_9ZZZZ</name>
<gene>
    <name evidence="1" type="ORF">SDC9_99409</name>
</gene>
<comment type="caution">
    <text evidence="1">The sequence shown here is derived from an EMBL/GenBank/DDBJ whole genome shotgun (WGS) entry which is preliminary data.</text>
</comment>
<accession>A0A645AHJ4</accession>
<sequence length="110" mass="11995">MTVQETILSFPGLADFPEGYLTVILNSRTLTGTADLSAVDAKKVNLTIADALSAAVNLPDFTENKLSISYPRSYFEKTAVRLYKENGEPDKANAITNRITVPRGKATDAW</sequence>
<protein>
    <submittedName>
        <fullName evidence="1">Uncharacterized protein</fullName>
    </submittedName>
</protein>
<evidence type="ECO:0000313" key="1">
    <source>
        <dbReference type="EMBL" id="MPM52649.1"/>
    </source>
</evidence>
<dbReference type="EMBL" id="VSSQ01013959">
    <property type="protein sequence ID" value="MPM52649.1"/>
    <property type="molecule type" value="Genomic_DNA"/>
</dbReference>
<dbReference type="AlphaFoldDB" id="A0A645AHJ4"/>
<organism evidence="1">
    <name type="scientific">bioreactor metagenome</name>
    <dbReference type="NCBI Taxonomy" id="1076179"/>
    <lineage>
        <taxon>unclassified sequences</taxon>
        <taxon>metagenomes</taxon>
        <taxon>ecological metagenomes</taxon>
    </lineage>
</organism>
<reference evidence="1" key="1">
    <citation type="submission" date="2019-08" db="EMBL/GenBank/DDBJ databases">
        <authorList>
            <person name="Kucharzyk K."/>
            <person name="Murdoch R.W."/>
            <person name="Higgins S."/>
            <person name="Loffler F."/>
        </authorList>
    </citation>
    <scope>NUCLEOTIDE SEQUENCE</scope>
</reference>